<protein>
    <recommendedName>
        <fullName evidence="3">ImmA/IrrE family metallo-endopeptidase</fullName>
    </recommendedName>
</protein>
<dbReference type="RefSeq" id="WP_117545885.1">
    <property type="nucleotide sequence ID" value="NZ_JBKUNB010000015.1"/>
</dbReference>
<accession>A0A3E3HV48</accession>
<evidence type="ECO:0000313" key="2">
    <source>
        <dbReference type="Proteomes" id="UP000260812"/>
    </source>
</evidence>
<dbReference type="AlphaFoldDB" id="A0A3E3HV48"/>
<reference evidence="1" key="1">
    <citation type="submission" date="2018-08" db="EMBL/GenBank/DDBJ databases">
        <title>A genome reference for cultivated species of the human gut microbiota.</title>
        <authorList>
            <person name="Zou Y."/>
            <person name="Xue W."/>
            <person name="Luo G."/>
        </authorList>
    </citation>
    <scope>NUCLEOTIDE SEQUENCE [LARGE SCALE GENOMIC DNA]</scope>
    <source>
        <strain evidence="1">TF05-5AC</strain>
    </source>
</reference>
<comment type="caution">
    <text evidence="1">The sequence shown here is derived from an EMBL/GenBank/DDBJ whole genome shotgun (WGS) entry which is preliminary data.</text>
</comment>
<name>A0A3E3HV48_9FIRM</name>
<dbReference type="Proteomes" id="UP000260812">
    <property type="component" value="Unassembled WGS sequence"/>
</dbReference>
<evidence type="ECO:0008006" key="3">
    <source>
        <dbReference type="Google" id="ProtNLM"/>
    </source>
</evidence>
<gene>
    <name evidence="1" type="ORF">DXC51_27785</name>
</gene>
<sequence length="153" mass="17479">MDCYETLIDRADQLGISVIEMDFKGRNGRIMNDTIFIRRDMLTVGKSCATSEELGHHFTGAGDILNQNLPNNAKQEKRGKIWAYNDRVGLRGIIKAYCNGCRNLYEMADTLDVTEDFLQDALDYFHSKFGQYTILDNYVIYFEPALAVFDLIA</sequence>
<keyword evidence="2" id="KW-1185">Reference proteome</keyword>
<dbReference type="EMBL" id="QVLV01000038">
    <property type="protein sequence ID" value="RGE55706.1"/>
    <property type="molecule type" value="Genomic_DNA"/>
</dbReference>
<evidence type="ECO:0000313" key="1">
    <source>
        <dbReference type="EMBL" id="RGE55706.1"/>
    </source>
</evidence>
<organism evidence="1 2">
    <name type="scientific">Eisenbergiella massiliensis</name>
    <dbReference type="NCBI Taxonomy" id="1720294"/>
    <lineage>
        <taxon>Bacteria</taxon>
        <taxon>Bacillati</taxon>
        <taxon>Bacillota</taxon>
        <taxon>Clostridia</taxon>
        <taxon>Lachnospirales</taxon>
        <taxon>Lachnospiraceae</taxon>
        <taxon>Eisenbergiella</taxon>
    </lineage>
</organism>
<proteinExistence type="predicted"/>
<dbReference type="GeneID" id="97990551"/>